<dbReference type="InterPro" id="IPR036259">
    <property type="entry name" value="MFS_trans_sf"/>
</dbReference>
<accession>A0A6P1E655</accession>
<protein>
    <submittedName>
        <fullName evidence="9">MFS transporter</fullName>
    </submittedName>
</protein>
<dbReference type="RefSeq" id="WP_004466670.1">
    <property type="nucleotide sequence ID" value="NZ_CABKOL010000104.1"/>
</dbReference>
<keyword evidence="3" id="KW-1003">Cell membrane</keyword>
<evidence type="ECO:0000256" key="6">
    <source>
        <dbReference type="ARBA" id="ARBA00023136"/>
    </source>
</evidence>
<dbReference type="CDD" id="cd06173">
    <property type="entry name" value="MFS_MefA_like"/>
    <property type="match status" value="1"/>
</dbReference>
<keyword evidence="6 7" id="KW-0472">Membrane</keyword>
<dbReference type="GO" id="GO:0005886">
    <property type="term" value="C:plasma membrane"/>
    <property type="evidence" value="ECO:0007669"/>
    <property type="project" value="UniProtKB-SubCell"/>
</dbReference>
<evidence type="ECO:0000313" key="9">
    <source>
        <dbReference type="EMBL" id="QHB52757.1"/>
    </source>
</evidence>
<feature type="transmembrane region" description="Helical" evidence="7">
    <location>
        <begin position="171"/>
        <end position="190"/>
    </location>
</feature>
<evidence type="ECO:0000256" key="2">
    <source>
        <dbReference type="ARBA" id="ARBA00022448"/>
    </source>
</evidence>
<dbReference type="PANTHER" id="PTHR23513:SF11">
    <property type="entry name" value="STAPHYLOFERRIN A TRANSPORTER"/>
    <property type="match status" value="1"/>
</dbReference>
<evidence type="ECO:0000256" key="3">
    <source>
        <dbReference type="ARBA" id="ARBA00022475"/>
    </source>
</evidence>
<feature type="transmembrane region" description="Helical" evidence="7">
    <location>
        <begin position="257"/>
        <end position="277"/>
    </location>
</feature>
<evidence type="ECO:0000256" key="4">
    <source>
        <dbReference type="ARBA" id="ARBA00022692"/>
    </source>
</evidence>
<evidence type="ECO:0000256" key="1">
    <source>
        <dbReference type="ARBA" id="ARBA00004651"/>
    </source>
</evidence>
<feature type="domain" description="Major facilitator superfamily (MFS) profile" evidence="8">
    <location>
        <begin position="1"/>
        <end position="192"/>
    </location>
</feature>
<dbReference type="Proteomes" id="UP000465035">
    <property type="component" value="Chromosome"/>
</dbReference>
<keyword evidence="2" id="KW-0813">Transport</keyword>
<dbReference type="AlphaFoldDB" id="A0A6P1E655"/>
<name>A0A6P1E655_LENHI</name>
<dbReference type="InterPro" id="IPR020846">
    <property type="entry name" value="MFS_dom"/>
</dbReference>
<feature type="transmembrane region" description="Helical" evidence="7">
    <location>
        <begin position="139"/>
        <end position="165"/>
    </location>
</feature>
<evidence type="ECO:0000313" key="10">
    <source>
        <dbReference type="Proteomes" id="UP000465035"/>
    </source>
</evidence>
<evidence type="ECO:0000256" key="5">
    <source>
        <dbReference type="ARBA" id="ARBA00022989"/>
    </source>
</evidence>
<feature type="transmembrane region" description="Helical" evidence="7">
    <location>
        <begin position="221"/>
        <end position="245"/>
    </location>
</feature>
<feature type="transmembrane region" description="Helical" evidence="7">
    <location>
        <begin position="46"/>
        <end position="66"/>
    </location>
</feature>
<dbReference type="SMR" id="A0A6P1E655"/>
<gene>
    <name evidence="9" type="ORF">GQR93_11430</name>
</gene>
<dbReference type="SUPFAM" id="SSF103473">
    <property type="entry name" value="MFS general substrate transporter"/>
    <property type="match status" value="1"/>
</dbReference>
<feature type="transmembrane region" description="Helical" evidence="7">
    <location>
        <begin position="373"/>
        <end position="392"/>
    </location>
</feature>
<evidence type="ECO:0000259" key="8">
    <source>
        <dbReference type="PROSITE" id="PS50850"/>
    </source>
</evidence>
<dbReference type="GeneID" id="69058983"/>
<reference evidence="9 10" key="1">
    <citation type="submission" date="2019-12" db="EMBL/GenBank/DDBJ databases">
        <title>Lactobacillus hilgardii FLUB.</title>
        <authorList>
            <person name="Gustaw K."/>
        </authorList>
    </citation>
    <scope>NUCLEOTIDE SEQUENCE [LARGE SCALE GENOMIC DNA]</scope>
    <source>
        <strain evidence="9 10">FLUB</strain>
    </source>
</reference>
<feature type="transmembrane region" description="Helical" evidence="7">
    <location>
        <begin position="12"/>
        <end position="34"/>
    </location>
</feature>
<feature type="transmembrane region" description="Helical" evidence="7">
    <location>
        <begin position="99"/>
        <end position="118"/>
    </location>
</feature>
<evidence type="ECO:0000256" key="7">
    <source>
        <dbReference type="SAM" id="Phobius"/>
    </source>
</evidence>
<dbReference type="EMBL" id="CP047121">
    <property type="protein sequence ID" value="QHB52757.1"/>
    <property type="molecule type" value="Genomic_DNA"/>
</dbReference>
<keyword evidence="5 7" id="KW-1133">Transmembrane helix</keyword>
<dbReference type="PANTHER" id="PTHR23513">
    <property type="entry name" value="INTEGRAL MEMBRANE EFFLUX PROTEIN-RELATED"/>
    <property type="match status" value="1"/>
</dbReference>
<keyword evidence="4 7" id="KW-0812">Transmembrane</keyword>
<dbReference type="InterPro" id="IPR011701">
    <property type="entry name" value="MFS"/>
</dbReference>
<dbReference type="Pfam" id="PF07690">
    <property type="entry name" value="MFS_1"/>
    <property type="match status" value="1"/>
</dbReference>
<sequence>METKVKRSYFSLIFSPFASQLGSAIYLLGLNWLIVRMTGNTKLLGIIEGIGGIGFLLGDLLVGRLVDQYNRKVVLVGTDLMSASMCLAGGIIVDNQKPQIWLLLTITFVLNLMLAINFPAAKAIAPEIIDNAGLQRFNAVANMFFNFASVLAPLIGGVLLAIKSIEFNEFLMINAMSFVIAILLNLLISYQPTKRLADQEPQSILKSNLIGFAYVKKHPKLIMNLFSMAIFNFCFAGYLLAAPYISSHFFGGRSENYSLFLTVYAIGGLIGGIWLTLEKRTVSIKVIYYEELFYGTVLIICGTFLSFYTWILIALICGIVQARFFGSITTLIQNETDLEFLGRVFGLTYLCFDGIQPLGNFLFGFFISSWQHWTYVVIGIFLIVPFGIMLYFERQTDLKKVD</sequence>
<proteinExistence type="predicted"/>
<organism evidence="9 10">
    <name type="scientific">Lentilactobacillus hilgardii</name>
    <name type="common">Lactobacillus hilgardii</name>
    <dbReference type="NCBI Taxonomy" id="1588"/>
    <lineage>
        <taxon>Bacteria</taxon>
        <taxon>Bacillati</taxon>
        <taxon>Bacillota</taxon>
        <taxon>Bacilli</taxon>
        <taxon>Lactobacillales</taxon>
        <taxon>Lactobacillaceae</taxon>
        <taxon>Lentilactobacillus</taxon>
    </lineage>
</organism>
<dbReference type="PROSITE" id="PS50850">
    <property type="entry name" value="MFS"/>
    <property type="match status" value="1"/>
</dbReference>
<dbReference type="GO" id="GO:0022857">
    <property type="term" value="F:transmembrane transporter activity"/>
    <property type="evidence" value="ECO:0007669"/>
    <property type="project" value="InterPro"/>
</dbReference>
<dbReference type="Gene3D" id="1.20.1250.20">
    <property type="entry name" value="MFS general substrate transporter like domains"/>
    <property type="match status" value="1"/>
</dbReference>
<feature type="transmembrane region" description="Helical" evidence="7">
    <location>
        <begin position="73"/>
        <end position="93"/>
    </location>
</feature>
<comment type="subcellular location">
    <subcellularLocation>
        <location evidence="1">Cell membrane</location>
        <topology evidence="1">Multi-pass membrane protein</topology>
    </subcellularLocation>
</comment>